<dbReference type="EMBL" id="JAPESX010000667">
    <property type="protein sequence ID" value="KAJ8120229.1"/>
    <property type="molecule type" value="Genomic_DNA"/>
</dbReference>
<comment type="caution">
    <text evidence="1">The sequence shown here is derived from an EMBL/GenBank/DDBJ whole genome shotgun (WGS) entry which is preliminary data.</text>
</comment>
<accession>A0ACC2IYI6</accession>
<evidence type="ECO:0000313" key="1">
    <source>
        <dbReference type="EMBL" id="KAJ8120229.1"/>
    </source>
</evidence>
<sequence length="171" mass="18312">MELLVLAPPDDESESESVSPSSIGGVVVGGRQMLGQGEDGKEAPKLSPPRNFRSNNAAGGLNQLVEIIASATSKDEGGEVNIMTEAQLEELDLSPETIENLRKEIQKLAGDRGWQLKMVELPGNNRELVGIIDDDGEDEAGAEGQSKKDDSTGEGEEGDRGSEEQFFKEEL</sequence>
<dbReference type="Proteomes" id="UP001153334">
    <property type="component" value="Unassembled WGS sequence"/>
</dbReference>
<evidence type="ECO:0000313" key="2">
    <source>
        <dbReference type="Proteomes" id="UP001153334"/>
    </source>
</evidence>
<protein>
    <submittedName>
        <fullName evidence="1">Uncharacterized protein</fullName>
    </submittedName>
</protein>
<reference evidence="1" key="1">
    <citation type="submission" date="2022-11" db="EMBL/GenBank/DDBJ databases">
        <title>Genome Sequence of Nemania bipapillata.</title>
        <authorList>
            <person name="Buettner E."/>
        </authorList>
    </citation>
    <scope>NUCLEOTIDE SEQUENCE</scope>
    <source>
        <strain evidence="1">CP14</strain>
    </source>
</reference>
<keyword evidence="2" id="KW-1185">Reference proteome</keyword>
<proteinExistence type="predicted"/>
<gene>
    <name evidence="1" type="ORF">ONZ43_g3008</name>
</gene>
<organism evidence="1 2">
    <name type="scientific">Nemania bipapillata</name>
    <dbReference type="NCBI Taxonomy" id="110536"/>
    <lineage>
        <taxon>Eukaryota</taxon>
        <taxon>Fungi</taxon>
        <taxon>Dikarya</taxon>
        <taxon>Ascomycota</taxon>
        <taxon>Pezizomycotina</taxon>
        <taxon>Sordariomycetes</taxon>
        <taxon>Xylariomycetidae</taxon>
        <taxon>Xylariales</taxon>
        <taxon>Xylariaceae</taxon>
        <taxon>Nemania</taxon>
    </lineage>
</organism>
<name>A0ACC2IYI6_9PEZI</name>